<dbReference type="Pfam" id="PF00009">
    <property type="entry name" value="GTP_EFTU"/>
    <property type="match status" value="1"/>
</dbReference>
<proteinExistence type="predicted"/>
<dbReference type="InterPro" id="IPR027417">
    <property type="entry name" value="P-loop_NTPase"/>
</dbReference>
<organism evidence="2 3">
    <name type="scientific">Shewanella benthica</name>
    <dbReference type="NCBI Taxonomy" id="43661"/>
    <lineage>
        <taxon>Bacteria</taxon>
        <taxon>Pseudomonadati</taxon>
        <taxon>Pseudomonadota</taxon>
        <taxon>Gammaproteobacteria</taxon>
        <taxon>Alteromonadales</taxon>
        <taxon>Shewanellaceae</taxon>
        <taxon>Shewanella</taxon>
    </lineage>
</organism>
<dbReference type="Proteomes" id="UP000250123">
    <property type="component" value="Chromosome SHEWBE"/>
</dbReference>
<dbReference type="EMBL" id="LS483452">
    <property type="protein sequence ID" value="SQH75869.1"/>
    <property type="molecule type" value="Genomic_DNA"/>
</dbReference>
<reference evidence="3" key="1">
    <citation type="submission" date="2018-06" db="EMBL/GenBank/DDBJ databases">
        <authorList>
            <person name="Cea G.-C."/>
            <person name="William W."/>
        </authorList>
    </citation>
    <scope>NUCLEOTIDE SEQUENCE [LARGE SCALE GENOMIC DNA]</scope>
    <source>
        <strain evidence="3">DB21MT-2</strain>
    </source>
</reference>
<dbReference type="SUPFAM" id="SSF52540">
    <property type="entry name" value="P-loop containing nucleoside triphosphate hydrolases"/>
    <property type="match status" value="1"/>
</dbReference>
<dbReference type="GO" id="GO:0005525">
    <property type="term" value="F:GTP binding"/>
    <property type="evidence" value="ECO:0007669"/>
    <property type="project" value="InterPro"/>
</dbReference>
<evidence type="ECO:0000313" key="3">
    <source>
        <dbReference type="Proteomes" id="UP000250123"/>
    </source>
</evidence>
<dbReference type="InterPro" id="IPR000795">
    <property type="entry name" value="T_Tr_GTP-bd_dom"/>
</dbReference>
<sequence length="73" mass="7841">MAEFITEQIRNLAVLGHTGVGKSTLIEALLYRAKAISQKGRVDRGTNAIGEQKIEVSVEAPLASVDSLVYLLS</sequence>
<feature type="domain" description="Tr-type G" evidence="1">
    <location>
        <begin position="7"/>
        <end position="51"/>
    </location>
</feature>
<name>A0A330LZP0_9GAMM</name>
<evidence type="ECO:0000313" key="2">
    <source>
        <dbReference type="EMBL" id="SQH75869.1"/>
    </source>
</evidence>
<dbReference type="Gene3D" id="3.40.50.300">
    <property type="entry name" value="P-loop containing nucleotide triphosphate hydrolases"/>
    <property type="match status" value="1"/>
</dbReference>
<protein>
    <recommendedName>
        <fullName evidence="1">Tr-type G domain-containing protein</fullName>
    </recommendedName>
</protein>
<accession>A0A330LZP0</accession>
<dbReference type="RefSeq" id="WP_231926496.1">
    <property type="nucleotide sequence ID" value="NZ_LS483452.1"/>
</dbReference>
<dbReference type="KEGG" id="sbk:SHEWBE_1903"/>
<dbReference type="GO" id="GO:0003924">
    <property type="term" value="F:GTPase activity"/>
    <property type="evidence" value="ECO:0007669"/>
    <property type="project" value="InterPro"/>
</dbReference>
<evidence type="ECO:0000259" key="1">
    <source>
        <dbReference type="Pfam" id="PF00009"/>
    </source>
</evidence>
<gene>
    <name evidence="2" type="ORF">SHEWBE_1903</name>
</gene>
<dbReference type="AlphaFoldDB" id="A0A330LZP0"/>